<dbReference type="EC" id="2.7.13.3" evidence="3"/>
<evidence type="ECO:0000256" key="3">
    <source>
        <dbReference type="ARBA" id="ARBA00012438"/>
    </source>
</evidence>
<dbReference type="SMART" id="SM00304">
    <property type="entry name" value="HAMP"/>
    <property type="match status" value="1"/>
</dbReference>
<evidence type="ECO:0000256" key="12">
    <source>
        <dbReference type="SAM" id="Phobius"/>
    </source>
</evidence>
<dbReference type="InterPro" id="IPR003660">
    <property type="entry name" value="HAMP_dom"/>
</dbReference>
<evidence type="ECO:0000256" key="2">
    <source>
        <dbReference type="ARBA" id="ARBA00004651"/>
    </source>
</evidence>
<name>A0A1H7BX99_9FIRM</name>
<evidence type="ECO:0000313" key="14">
    <source>
        <dbReference type="EMBL" id="SEJ81836.1"/>
    </source>
</evidence>
<comment type="catalytic activity">
    <reaction evidence="1">
        <text>ATP + protein L-histidine = ADP + protein N-phospho-L-histidine.</text>
        <dbReference type="EC" id="2.7.13.3"/>
    </reaction>
</comment>
<evidence type="ECO:0000256" key="4">
    <source>
        <dbReference type="ARBA" id="ARBA00022475"/>
    </source>
</evidence>
<evidence type="ECO:0000259" key="13">
    <source>
        <dbReference type="PROSITE" id="PS50885"/>
    </source>
</evidence>
<dbReference type="GO" id="GO:0000155">
    <property type="term" value="F:phosphorelay sensor kinase activity"/>
    <property type="evidence" value="ECO:0007669"/>
    <property type="project" value="TreeGrafter"/>
</dbReference>
<dbReference type="PANTHER" id="PTHR45528:SF1">
    <property type="entry name" value="SENSOR HISTIDINE KINASE CPXA"/>
    <property type="match status" value="1"/>
</dbReference>
<dbReference type="STRING" id="84035.SAMN05660742_11835"/>
<keyword evidence="8" id="KW-0418">Kinase</keyword>
<evidence type="ECO:0000256" key="10">
    <source>
        <dbReference type="ARBA" id="ARBA00023012"/>
    </source>
</evidence>
<dbReference type="RefSeq" id="WP_245741449.1">
    <property type="nucleotide sequence ID" value="NZ_FNZK01000018.1"/>
</dbReference>
<keyword evidence="12" id="KW-1133">Transmembrane helix</keyword>
<dbReference type="Pfam" id="PF00672">
    <property type="entry name" value="HAMP"/>
    <property type="match status" value="1"/>
</dbReference>
<dbReference type="Gene3D" id="6.10.340.10">
    <property type="match status" value="1"/>
</dbReference>
<evidence type="ECO:0000256" key="7">
    <source>
        <dbReference type="ARBA" id="ARBA00022741"/>
    </source>
</evidence>
<keyword evidence="6" id="KW-0808">Transferase</keyword>
<keyword evidence="7" id="KW-0547">Nucleotide-binding</keyword>
<dbReference type="CDD" id="cd06225">
    <property type="entry name" value="HAMP"/>
    <property type="match status" value="1"/>
</dbReference>
<evidence type="ECO:0000256" key="8">
    <source>
        <dbReference type="ARBA" id="ARBA00022777"/>
    </source>
</evidence>
<comment type="subcellular location">
    <subcellularLocation>
        <location evidence="2">Cell membrane</location>
        <topology evidence="2">Multi-pass membrane protein</topology>
    </subcellularLocation>
</comment>
<feature type="transmembrane region" description="Helical" evidence="12">
    <location>
        <begin position="21"/>
        <end position="41"/>
    </location>
</feature>
<dbReference type="GO" id="GO:0005886">
    <property type="term" value="C:plasma membrane"/>
    <property type="evidence" value="ECO:0007669"/>
    <property type="project" value="UniProtKB-SubCell"/>
</dbReference>
<dbReference type="GO" id="GO:0005524">
    <property type="term" value="F:ATP binding"/>
    <property type="evidence" value="ECO:0007669"/>
    <property type="project" value="UniProtKB-KW"/>
</dbReference>
<organism evidence="14 15">
    <name type="scientific">Propionispira arboris</name>
    <dbReference type="NCBI Taxonomy" id="84035"/>
    <lineage>
        <taxon>Bacteria</taxon>
        <taxon>Bacillati</taxon>
        <taxon>Bacillota</taxon>
        <taxon>Negativicutes</taxon>
        <taxon>Selenomonadales</taxon>
        <taxon>Selenomonadaceae</taxon>
        <taxon>Propionispira</taxon>
    </lineage>
</organism>
<dbReference type="SUPFAM" id="SSF158472">
    <property type="entry name" value="HAMP domain-like"/>
    <property type="match status" value="1"/>
</dbReference>
<reference evidence="15" key="1">
    <citation type="submission" date="2016-10" db="EMBL/GenBank/DDBJ databases">
        <authorList>
            <person name="Varghese N."/>
            <person name="Submissions S."/>
        </authorList>
    </citation>
    <scope>NUCLEOTIDE SEQUENCE [LARGE SCALE GENOMIC DNA]</scope>
    <source>
        <strain evidence="15">DSM 2179</strain>
    </source>
</reference>
<evidence type="ECO:0000256" key="9">
    <source>
        <dbReference type="ARBA" id="ARBA00022840"/>
    </source>
</evidence>
<protein>
    <recommendedName>
        <fullName evidence="3">histidine kinase</fullName>
        <ecNumber evidence="3">2.7.13.3</ecNumber>
    </recommendedName>
</protein>
<evidence type="ECO:0000313" key="15">
    <source>
        <dbReference type="Proteomes" id="UP000199662"/>
    </source>
</evidence>
<keyword evidence="11 12" id="KW-0472">Membrane</keyword>
<keyword evidence="4" id="KW-1003">Cell membrane</keyword>
<dbReference type="AlphaFoldDB" id="A0A1H7BX99"/>
<dbReference type="PANTHER" id="PTHR45528">
    <property type="entry name" value="SENSOR HISTIDINE KINASE CPXA"/>
    <property type="match status" value="1"/>
</dbReference>
<keyword evidence="9" id="KW-0067">ATP-binding</keyword>
<accession>A0A1H7BX99</accession>
<feature type="domain" description="HAMP" evidence="13">
    <location>
        <begin position="204"/>
        <end position="256"/>
    </location>
</feature>
<evidence type="ECO:0000256" key="5">
    <source>
        <dbReference type="ARBA" id="ARBA00022553"/>
    </source>
</evidence>
<keyword evidence="12" id="KW-0812">Transmembrane</keyword>
<evidence type="ECO:0000256" key="11">
    <source>
        <dbReference type="ARBA" id="ARBA00023136"/>
    </source>
</evidence>
<proteinExistence type="predicted"/>
<keyword evidence="15" id="KW-1185">Reference proteome</keyword>
<dbReference type="InterPro" id="IPR050398">
    <property type="entry name" value="HssS/ArlS-like"/>
</dbReference>
<dbReference type="Proteomes" id="UP000199662">
    <property type="component" value="Unassembled WGS sequence"/>
</dbReference>
<dbReference type="PROSITE" id="PS50885">
    <property type="entry name" value="HAMP"/>
    <property type="match status" value="1"/>
</dbReference>
<sequence>MKIKIAKFREKINSFSLYYKINILVIGMIVLSGIVISIIMLNATSHLLGTQLDKRGIDIGNSIAALSSNDILIENYFDISDRLNKTKNNNAEVRYILITDSSGRILASTLRNSLPKGLANVRLPVAEELSVQYGNELWIKNLQSNEGEIREILFPIEEGNIGFVRIGLSEKIMQGLLAENIKEIILTVLFVSLLAAIGATRLSYLIVKPLRVLLESSHRIQQGDYNVRIKGQNADEIGNLARAFNAMAHSLRKKNRENYRLLKEVQAKEEMRVSLIRNLFTVQEDEQRRLSRELHDETGQCMVSLLAYIKVLHSKMTTAEQKSCWLMLAPSR</sequence>
<gene>
    <name evidence="14" type="ORF">SAMN05660742_11835</name>
</gene>
<keyword evidence="5" id="KW-0597">Phosphoprotein</keyword>
<keyword evidence="10" id="KW-0902">Two-component regulatory system</keyword>
<evidence type="ECO:0000256" key="6">
    <source>
        <dbReference type="ARBA" id="ARBA00022679"/>
    </source>
</evidence>
<evidence type="ECO:0000256" key="1">
    <source>
        <dbReference type="ARBA" id="ARBA00000085"/>
    </source>
</evidence>
<dbReference type="EMBL" id="FNZK01000018">
    <property type="protein sequence ID" value="SEJ81836.1"/>
    <property type="molecule type" value="Genomic_DNA"/>
</dbReference>